<organism evidence="1">
    <name type="scientific">Acididesulfobacillus acetoxydans</name>
    <dbReference type="NCBI Taxonomy" id="1561005"/>
    <lineage>
        <taxon>Bacteria</taxon>
        <taxon>Bacillati</taxon>
        <taxon>Bacillota</taxon>
        <taxon>Clostridia</taxon>
        <taxon>Eubacteriales</taxon>
        <taxon>Peptococcaceae</taxon>
        <taxon>Acididesulfobacillus</taxon>
    </lineage>
</organism>
<protein>
    <submittedName>
        <fullName evidence="1">Uncharacterized protein</fullName>
    </submittedName>
</protein>
<dbReference type="AlphaFoldDB" id="A0A8S0XVM3"/>
<evidence type="ECO:0000313" key="2">
    <source>
        <dbReference type="EMBL" id="CEJ06591.1"/>
    </source>
</evidence>
<dbReference type="Proteomes" id="UP000836597">
    <property type="component" value="Chromosome"/>
</dbReference>
<reference evidence="1" key="2">
    <citation type="submission" date="2020-01" db="EMBL/GenBank/DDBJ databases">
        <authorList>
            <person name="Hornung B."/>
        </authorList>
    </citation>
    <scope>NUCLEOTIDE SEQUENCE</scope>
    <source>
        <strain evidence="1">PacBioINE</strain>
    </source>
</reference>
<evidence type="ECO:0000313" key="1">
    <source>
        <dbReference type="EMBL" id="CAA7600457.1"/>
    </source>
</evidence>
<proteinExistence type="predicted"/>
<dbReference type="Proteomes" id="UP001071230">
    <property type="component" value="Unassembled WGS sequence"/>
</dbReference>
<accession>A0A8S0XVM3</accession>
<dbReference type="RefSeq" id="WP_240984131.1">
    <property type="nucleotide sequence ID" value="NZ_CDGJ01000032.1"/>
</dbReference>
<dbReference type="EMBL" id="CDGJ01000032">
    <property type="protein sequence ID" value="CEJ06591.1"/>
    <property type="molecule type" value="Genomic_DNA"/>
</dbReference>
<name>A0A8S0XVM3_9FIRM</name>
<gene>
    <name evidence="2" type="ORF">DEACI_1040</name>
    <name evidence="1" type="ORF">DEACI_1110</name>
</gene>
<sequence>MEELPGIEEHLKEALSHLEQAIEQSVRTIVRQPAAQKELARAWELFLGDFLGSVREKGKQYEVNLFNLISFPRLRR</sequence>
<dbReference type="EMBL" id="LR746496">
    <property type="protein sequence ID" value="CAA7600457.1"/>
    <property type="molecule type" value="Genomic_DNA"/>
</dbReference>
<keyword evidence="3" id="KW-1185">Reference proteome</keyword>
<reference evidence="2" key="1">
    <citation type="submission" date="2014-11" db="EMBL/GenBank/DDBJ databases">
        <authorList>
            <person name="Hornung B.V."/>
        </authorList>
    </citation>
    <scope>NUCLEOTIDE SEQUENCE</scope>
    <source>
        <strain evidence="2">INE</strain>
    </source>
</reference>
<dbReference type="KEGG" id="aacx:DEACI_1110"/>
<evidence type="ECO:0000313" key="3">
    <source>
        <dbReference type="Proteomes" id="UP001071230"/>
    </source>
</evidence>